<evidence type="ECO:0000313" key="1">
    <source>
        <dbReference type="EMBL" id="TKD12369.1"/>
    </source>
</evidence>
<comment type="caution">
    <text evidence="1">The sequence shown here is derived from an EMBL/GenBank/DDBJ whole genome shotgun (WGS) entry which is preliminary data.</text>
</comment>
<protein>
    <submittedName>
        <fullName evidence="1">Uncharacterized protein</fullName>
    </submittedName>
</protein>
<dbReference type="Proteomes" id="UP000309215">
    <property type="component" value="Unassembled WGS sequence"/>
</dbReference>
<gene>
    <name evidence="1" type="ORF">E8A74_04520</name>
</gene>
<keyword evidence="2" id="KW-1185">Reference proteome</keyword>
<organism evidence="1 2">
    <name type="scientific">Polyangium fumosum</name>
    <dbReference type="NCBI Taxonomy" id="889272"/>
    <lineage>
        <taxon>Bacteria</taxon>
        <taxon>Pseudomonadati</taxon>
        <taxon>Myxococcota</taxon>
        <taxon>Polyangia</taxon>
        <taxon>Polyangiales</taxon>
        <taxon>Polyangiaceae</taxon>
        <taxon>Polyangium</taxon>
    </lineage>
</organism>
<accession>A0A4U1JK47</accession>
<dbReference type="AlphaFoldDB" id="A0A4U1JK47"/>
<name>A0A4U1JK47_9BACT</name>
<dbReference type="EMBL" id="SSMQ01000003">
    <property type="protein sequence ID" value="TKD12369.1"/>
    <property type="molecule type" value="Genomic_DNA"/>
</dbReference>
<reference evidence="1 2" key="1">
    <citation type="submission" date="2019-04" db="EMBL/GenBank/DDBJ databases">
        <authorList>
            <person name="Li Y."/>
            <person name="Wang J."/>
        </authorList>
    </citation>
    <scope>NUCLEOTIDE SEQUENCE [LARGE SCALE GENOMIC DNA]</scope>
    <source>
        <strain evidence="1 2">DSM 14668</strain>
    </source>
</reference>
<sequence length="154" mass="17226">MPYEIFPDGRVRADSADEVFALWSKLKKPVAETSDSKPNIEVFEKPESLVSRPSCIEDSWGILMRMLSEEWLASHRHVLSTLKKLERPLTRDAFREALGPGYRSNNVVGGTLSGISRHARKAGLDLATIVITVGNTYRPGPLLRERPLPWDDAA</sequence>
<dbReference type="RefSeq" id="WP_136927668.1">
    <property type="nucleotide sequence ID" value="NZ_SSMQ01000003.1"/>
</dbReference>
<dbReference type="OrthoDB" id="9841807at2"/>
<evidence type="ECO:0000313" key="2">
    <source>
        <dbReference type="Proteomes" id="UP000309215"/>
    </source>
</evidence>
<proteinExistence type="predicted"/>